<reference evidence="1 2" key="2">
    <citation type="journal article" date="2014" name="FEMS Microbiol. Lett.">
        <title>Draft genomic DNA sequence of the facultatively methylotrophic bacterium Acidomonas methanolica type strain MB58.</title>
        <authorList>
            <person name="Higashiura N."/>
            <person name="Hadano H."/>
            <person name="Hirakawa H."/>
            <person name="Matsutani M."/>
            <person name="Takabe S."/>
            <person name="Matsushita K."/>
            <person name="Azuma Y."/>
        </authorList>
    </citation>
    <scope>NUCLEOTIDE SEQUENCE [LARGE SCALE GENOMIC DNA]</scope>
    <source>
        <strain evidence="1 2">MB58</strain>
    </source>
</reference>
<dbReference type="EMBL" id="BAND01000288">
    <property type="protein sequence ID" value="GAJ30774.1"/>
    <property type="molecule type" value="Genomic_DNA"/>
</dbReference>
<gene>
    <name evidence="1" type="ORF">Amme_328_013</name>
</gene>
<organism evidence="1 2">
    <name type="scientific">Acidomonas methanolica NBRC 104435</name>
    <dbReference type="NCBI Taxonomy" id="1231351"/>
    <lineage>
        <taxon>Bacteria</taxon>
        <taxon>Pseudomonadati</taxon>
        <taxon>Pseudomonadota</taxon>
        <taxon>Alphaproteobacteria</taxon>
        <taxon>Acetobacterales</taxon>
        <taxon>Acetobacteraceae</taxon>
        <taxon>Acidomonas</taxon>
    </lineage>
</organism>
<keyword evidence="2" id="KW-1185">Reference proteome</keyword>
<name>A0A023D9H1_ACIMT</name>
<dbReference type="AlphaFoldDB" id="A0A023D9H1"/>
<evidence type="ECO:0000313" key="2">
    <source>
        <dbReference type="Proteomes" id="UP000019760"/>
    </source>
</evidence>
<reference evidence="2" key="1">
    <citation type="journal article" date="2014" name="FEMS Microbiol. Lett.">
        <title>Draft Genomic DNA Sequence of the Facultatively Methylotrophic Bacterium Acidomonas methanolica type strain MB58.</title>
        <authorList>
            <person name="Higashiura N."/>
            <person name="Hadano H."/>
            <person name="Hirakawa H."/>
            <person name="Matsutani M."/>
            <person name="Takabe S."/>
            <person name="Matsushita K."/>
            <person name="Azuma Y."/>
        </authorList>
    </citation>
    <scope>NUCLEOTIDE SEQUENCE [LARGE SCALE GENOMIC DNA]</scope>
    <source>
        <strain evidence="2">MB58</strain>
    </source>
</reference>
<comment type="caution">
    <text evidence="1">The sequence shown here is derived from an EMBL/GenBank/DDBJ whole genome shotgun (WGS) entry which is preliminary data.</text>
</comment>
<sequence length="101" mass="10809">MKLCRYGEPGEERPALIDESGVLRSLTGVIGDVSPKVLAPARLASLVSIGVEIGVHPHFACRTRARRSLKPALPNMVRLIILRRLICPSTGLVVQGVCNAA</sequence>
<protein>
    <submittedName>
        <fullName evidence="1">Uncharacterized protein</fullName>
    </submittedName>
</protein>
<dbReference type="Proteomes" id="UP000019760">
    <property type="component" value="Unassembled WGS sequence"/>
</dbReference>
<evidence type="ECO:0000313" key="1">
    <source>
        <dbReference type="EMBL" id="GAJ30774.1"/>
    </source>
</evidence>
<proteinExistence type="predicted"/>
<accession>A0A023D9H1</accession>